<gene>
    <name evidence="2" type="ORF">ACM44_07290</name>
</gene>
<sequence length="441" mass="51695">MRFLENSLFIFAILIFVAFGYFTFFNVYQTDDYIFSFFTRKFGFFGAACDLYLHWGGRYFGYSLNLLNPVALDSENLLPKIYPMLLMVLFITVVAVNFREFFGYSLADSFKKSFLFFFFYTVLLLSLPEHFFWITGSNIYFLPVIFSGILLFCLKKFHSGKEKGWLYISMILIVLTIGNNEIIALILEGSLLVNYFYRRNKAHLLLAIVSTVCLFASFLAPGNFGRMAENNDEFIILWAKRAVFLIMNLFHLTLKCILILPLFIKVFEKELMEISARFDRKNLIVVWVISFIPMIFLAFLMNRIGRQFENIQVFYFLTSAVLVVSFFNVKLKKFWWMSLLVLILPKIHVFPDKFSAFDFNFNMYDIGNELFKTDLAKYDGEIADRIDRIRTSRTDSVVVPKISEVPKVLYFDELSALGEPKSYTNDQLEKYFQKKSITVEK</sequence>
<keyword evidence="3" id="KW-1185">Reference proteome</keyword>
<keyword evidence="1" id="KW-0472">Membrane</keyword>
<dbReference type="EMBL" id="LFNG01000008">
    <property type="protein sequence ID" value="KMQ71416.1"/>
    <property type="molecule type" value="Genomic_DNA"/>
</dbReference>
<accession>A0A0J7J014</accession>
<feature type="transmembrane region" description="Helical" evidence="1">
    <location>
        <begin position="139"/>
        <end position="157"/>
    </location>
</feature>
<organism evidence="2 3">
    <name type="scientific">Chryseobacterium koreense CCUG 49689</name>
    <dbReference type="NCBI Taxonomy" id="1304281"/>
    <lineage>
        <taxon>Bacteria</taxon>
        <taxon>Pseudomonadati</taxon>
        <taxon>Bacteroidota</taxon>
        <taxon>Flavobacteriia</taxon>
        <taxon>Flavobacteriales</taxon>
        <taxon>Weeksellaceae</taxon>
        <taxon>Chryseobacterium group</taxon>
        <taxon>Chryseobacterium</taxon>
    </lineage>
</organism>
<feature type="transmembrane region" description="Helical" evidence="1">
    <location>
        <begin position="284"/>
        <end position="301"/>
    </location>
</feature>
<comment type="caution">
    <text evidence="2">The sequence shown here is derived from an EMBL/GenBank/DDBJ whole genome shotgun (WGS) entry which is preliminary data.</text>
</comment>
<evidence type="ECO:0000313" key="3">
    <source>
        <dbReference type="Proteomes" id="UP000035900"/>
    </source>
</evidence>
<feature type="transmembrane region" description="Helical" evidence="1">
    <location>
        <begin position="313"/>
        <end position="329"/>
    </location>
</feature>
<keyword evidence="1" id="KW-1133">Transmembrane helix</keyword>
<dbReference type="Proteomes" id="UP000035900">
    <property type="component" value="Unassembled WGS sequence"/>
</dbReference>
<evidence type="ECO:0000313" key="2">
    <source>
        <dbReference type="EMBL" id="KMQ71416.1"/>
    </source>
</evidence>
<keyword evidence="1" id="KW-0812">Transmembrane</keyword>
<evidence type="ECO:0008006" key="4">
    <source>
        <dbReference type="Google" id="ProtNLM"/>
    </source>
</evidence>
<dbReference type="OrthoDB" id="1081881at2"/>
<dbReference type="STRING" id="1304281.ACM44_07290"/>
<feature type="transmembrane region" description="Helical" evidence="1">
    <location>
        <begin position="81"/>
        <end position="102"/>
    </location>
</feature>
<name>A0A0J7J014_9FLAO</name>
<feature type="transmembrane region" description="Helical" evidence="1">
    <location>
        <begin position="242"/>
        <end position="264"/>
    </location>
</feature>
<reference evidence="2 3" key="1">
    <citation type="journal article" date="2004" name="Int. J. Syst. Evol. Microbiol.">
        <title>Kaistella koreensis gen. nov., sp. nov., a novel member of the Chryseobacterium-Bergeyella-Riemerella branch.</title>
        <authorList>
            <person name="Kim M.K."/>
            <person name="Im W.T."/>
            <person name="Shin Y.K."/>
            <person name="Lim J.H."/>
            <person name="Kim S.H."/>
            <person name="Lee B.C."/>
            <person name="Park M.Y."/>
            <person name="Lee K.Y."/>
            <person name="Lee S.T."/>
        </authorList>
    </citation>
    <scope>NUCLEOTIDE SEQUENCE [LARGE SCALE GENOMIC DNA]</scope>
    <source>
        <strain evidence="2 3">CCUG 49689</strain>
    </source>
</reference>
<proteinExistence type="predicted"/>
<dbReference type="AlphaFoldDB" id="A0A0J7J014"/>
<evidence type="ECO:0000256" key="1">
    <source>
        <dbReference type="SAM" id="Phobius"/>
    </source>
</evidence>
<feature type="transmembrane region" description="Helical" evidence="1">
    <location>
        <begin position="164"/>
        <end position="187"/>
    </location>
</feature>
<protein>
    <recommendedName>
        <fullName evidence="4">Beta-carotene 15,15'-monooxygenase</fullName>
    </recommendedName>
</protein>
<dbReference type="RefSeq" id="WP_048499378.1">
    <property type="nucleotide sequence ID" value="NZ_LFNG01000008.1"/>
</dbReference>
<feature type="transmembrane region" description="Helical" evidence="1">
    <location>
        <begin position="202"/>
        <end position="221"/>
    </location>
</feature>
<feature type="transmembrane region" description="Helical" evidence="1">
    <location>
        <begin position="114"/>
        <end position="133"/>
    </location>
</feature>
<feature type="transmembrane region" description="Helical" evidence="1">
    <location>
        <begin position="7"/>
        <end position="28"/>
    </location>
</feature>
<dbReference type="PATRIC" id="fig|1304281.5.peg.1562"/>